<dbReference type="AlphaFoldDB" id="E3I7J3"/>
<dbReference type="Pfam" id="PF00005">
    <property type="entry name" value="ABC_tran"/>
    <property type="match status" value="1"/>
</dbReference>
<dbReference type="KEGG" id="rva:Rvan_2701"/>
<dbReference type="eggNOG" id="COG4178">
    <property type="taxonomic scope" value="Bacteria"/>
</dbReference>
<dbReference type="InterPro" id="IPR011527">
    <property type="entry name" value="ABC1_TM_dom"/>
</dbReference>
<dbReference type="Pfam" id="PF06472">
    <property type="entry name" value="ABC_membrane_2"/>
    <property type="match status" value="1"/>
</dbReference>
<keyword evidence="3 6" id="KW-0812">Transmembrane</keyword>
<evidence type="ECO:0000256" key="4">
    <source>
        <dbReference type="ARBA" id="ARBA00022989"/>
    </source>
</evidence>
<evidence type="ECO:0000256" key="5">
    <source>
        <dbReference type="ARBA" id="ARBA00023136"/>
    </source>
</evidence>
<evidence type="ECO:0000256" key="1">
    <source>
        <dbReference type="ARBA" id="ARBA00004651"/>
    </source>
</evidence>
<feature type="transmembrane region" description="Helical" evidence="6">
    <location>
        <begin position="277"/>
        <end position="298"/>
    </location>
</feature>
<proteinExistence type="predicted"/>
<dbReference type="Gene3D" id="1.20.1560.10">
    <property type="entry name" value="ABC transporter type 1, transmembrane domain"/>
    <property type="match status" value="1"/>
</dbReference>
<gene>
    <name evidence="8" type="ordered locus">Rvan_2701</name>
</gene>
<feature type="transmembrane region" description="Helical" evidence="6">
    <location>
        <begin position="310"/>
        <end position="331"/>
    </location>
</feature>
<feature type="domain" description="ABC transmembrane type-1" evidence="7">
    <location>
        <begin position="50"/>
        <end position="339"/>
    </location>
</feature>
<dbReference type="HOGENOM" id="CLU_007587_6_1_5"/>
<evidence type="ECO:0000256" key="3">
    <source>
        <dbReference type="ARBA" id="ARBA00022692"/>
    </source>
</evidence>
<dbReference type="SUPFAM" id="SSF52540">
    <property type="entry name" value="P-loop containing nucleoside triphosphate hydrolases"/>
    <property type="match status" value="1"/>
</dbReference>
<dbReference type="InterPro" id="IPR003439">
    <property type="entry name" value="ABC_transporter-like_ATP-bd"/>
</dbReference>
<keyword evidence="4 6" id="KW-1133">Transmembrane helix</keyword>
<dbReference type="PANTHER" id="PTHR11384">
    <property type="entry name" value="ATP-BINDING CASSETTE, SUB-FAMILY D MEMBER"/>
    <property type="match status" value="1"/>
</dbReference>
<organism evidence="8 9">
    <name type="scientific">Rhodomicrobium vannielii (strain ATCC 17100 / DSM 162 / LMG 4299 / NCIMB 10020 / ATH 3.1.1)</name>
    <dbReference type="NCBI Taxonomy" id="648757"/>
    <lineage>
        <taxon>Bacteria</taxon>
        <taxon>Pseudomonadati</taxon>
        <taxon>Pseudomonadota</taxon>
        <taxon>Alphaproteobacteria</taxon>
        <taxon>Hyphomicrobiales</taxon>
        <taxon>Hyphomicrobiaceae</taxon>
        <taxon>Rhodomicrobium</taxon>
    </lineage>
</organism>
<comment type="subcellular location">
    <subcellularLocation>
        <location evidence="1">Cell membrane</location>
        <topology evidence="1">Multi-pass membrane protein</topology>
    </subcellularLocation>
</comment>
<evidence type="ECO:0000313" key="9">
    <source>
        <dbReference type="Proteomes" id="UP000001399"/>
    </source>
</evidence>
<evidence type="ECO:0000313" key="8">
    <source>
        <dbReference type="EMBL" id="ADP71912.1"/>
    </source>
</evidence>
<dbReference type="OrthoDB" id="9810134at2"/>
<feature type="transmembrane region" description="Helical" evidence="6">
    <location>
        <begin position="74"/>
        <end position="99"/>
    </location>
</feature>
<dbReference type="PROSITE" id="PS50929">
    <property type="entry name" value="ABC_TM1F"/>
    <property type="match status" value="1"/>
</dbReference>
<feature type="transmembrane region" description="Helical" evidence="6">
    <location>
        <begin position="34"/>
        <end position="54"/>
    </location>
</feature>
<dbReference type="Gene3D" id="3.40.50.300">
    <property type="entry name" value="P-loop containing nucleotide triphosphate hydrolases"/>
    <property type="match status" value="1"/>
</dbReference>
<evidence type="ECO:0000256" key="6">
    <source>
        <dbReference type="SAM" id="Phobius"/>
    </source>
</evidence>
<dbReference type="STRING" id="648757.Rvan_2701"/>
<dbReference type="InterPro" id="IPR027417">
    <property type="entry name" value="P-loop_NTPase"/>
</dbReference>
<sequence length="595" mass="65853">MSSVKQNETAPQESVYSQVRSLWKIIDGPRARNGLLLFGGAITGVIATNALVQIRLNTWQGNIYDAIGTRNLSIFMNEVVIFLVIVSTLLCLGVAQTWLHETLKVRLRKAVTFDLLKEWLSPRRAFQLPLTGAISVNPDQRIQEDTRRLCELTVDLVVGLIQSTLLLGAFVGVLWGLSAQVVFVYEGNAFTIPGYMVWAAIGYAAIGSLFTWLVGRPLIAAHTDLRVAEADFRINLVRVNESAEEIALVHGEAAERELLHRPVDTVLTIMQKIANRLAALGWVTGSYGWLALLAPLLLAAPGYFSGSLSLGGLMMVVGAFGQVQAALRWYVDRFPTIAEWRAMLARVIGYRTALQTLEEKSSKTSHIRYEQSADNSVTLEKLCVYAPSGRVTLSEPLVRVAPGERILIAAAPKSGKTTFVKALAGIWGWGKGTISYPAGQRIAFVPDKIYLPTASLKTALAYPRPAEEIDDVEAIKVLERVRLGKLASDLNVERRWDKELALDEQRRLMLANMLLYKPQWIIQDESIIELDDESRNLAASIFTHELADTALISVGRFDPGNGFYTRKVDLCTTPPSLHMPLRLENGELRETPEHA</sequence>
<feature type="transmembrane region" description="Helical" evidence="6">
    <location>
        <begin position="195"/>
        <end position="215"/>
    </location>
</feature>
<reference evidence="9" key="1">
    <citation type="journal article" date="2011" name="J. Bacteriol.">
        <title>Genome sequences of eight morphologically diverse alphaproteobacteria.</title>
        <authorList>
            <consortium name="US DOE Joint Genome Institute"/>
            <person name="Brown P.J."/>
            <person name="Kysela D.T."/>
            <person name="Buechlein A."/>
            <person name="Hemmerich C."/>
            <person name="Brun Y.V."/>
        </authorList>
    </citation>
    <scope>NUCLEOTIDE SEQUENCE [LARGE SCALE GENOMIC DNA]</scope>
    <source>
        <strain evidence="9">ATCC 17100 / ATH 3.1.1 / DSM 162 / LMG 4299</strain>
    </source>
</reference>
<dbReference type="InterPro" id="IPR036640">
    <property type="entry name" value="ABC1_TM_sf"/>
</dbReference>
<protein>
    <submittedName>
        <fullName evidence="8">ABC transporter domain-containing protein</fullName>
    </submittedName>
</protein>
<name>E3I7J3_RHOVT</name>
<keyword evidence="5 6" id="KW-0472">Membrane</keyword>
<dbReference type="GO" id="GO:0005886">
    <property type="term" value="C:plasma membrane"/>
    <property type="evidence" value="ECO:0007669"/>
    <property type="project" value="UniProtKB-SubCell"/>
</dbReference>
<dbReference type="SUPFAM" id="SSF90123">
    <property type="entry name" value="ABC transporter transmembrane region"/>
    <property type="match status" value="1"/>
</dbReference>
<dbReference type="EMBL" id="CP002292">
    <property type="protein sequence ID" value="ADP71912.1"/>
    <property type="molecule type" value="Genomic_DNA"/>
</dbReference>
<feature type="transmembrane region" description="Helical" evidence="6">
    <location>
        <begin position="156"/>
        <end position="175"/>
    </location>
</feature>
<dbReference type="GO" id="GO:0005524">
    <property type="term" value="F:ATP binding"/>
    <property type="evidence" value="ECO:0007669"/>
    <property type="project" value="InterPro"/>
</dbReference>
<accession>E3I7J3</accession>
<dbReference type="PANTHER" id="PTHR11384:SF59">
    <property type="entry name" value="LYSOSOMAL COBALAMIN TRANSPORTER ABCD4"/>
    <property type="match status" value="1"/>
</dbReference>
<dbReference type="RefSeq" id="WP_013420287.1">
    <property type="nucleotide sequence ID" value="NC_014664.1"/>
</dbReference>
<keyword evidence="9" id="KW-1185">Reference proteome</keyword>
<dbReference type="Proteomes" id="UP000001399">
    <property type="component" value="Chromosome"/>
</dbReference>
<dbReference type="GO" id="GO:0140359">
    <property type="term" value="F:ABC-type transporter activity"/>
    <property type="evidence" value="ECO:0007669"/>
    <property type="project" value="InterPro"/>
</dbReference>
<dbReference type="InterPro" id="IPR050835">
    <property type="entry name" value="ABC_transporter_sub-D"/>
</dbReference>
<evidence type="ECO:0000256" key="2">
    <source>
        <dbReference type="ARBA" id="ARBA00022448"/>
    </source>
</evidence>
<dbReference type="GO" id="GO:0016887">
    <property type="term" value="F:ATP hydrolysis activity"/>
    <property type="evidence" value="ECO:0007669"/>
    <property type="project" value="InterPro"/>
</dbReference>
<keyword evidence="2" id="KW-0813">Transport</keyword>
<evidence type="ECO:0000259" key="7">
    <source>
        <dbReference type="PROSITE" id="PS50929"/>
    </source>
</evidence>